<comment type="function">
    <text evidence="12">Involved in the regulation of capsular polysaccharide biosynthesis. Autophosphorylation of CpsD attenuates its activity and reduces the level of encapsulation. May be part of a complex that directs the coordinated polymerization and export to the cell surface of the capsular polysaccharide.</text>
</comment>
<dbReference type="Gene3D" id="3.40.50.300">
    <property type="entry name" value="P-loop containing nucleotide triphosphate hydrolases"/>
    <property type="match status" value="1"/>
</dbReference>
<evidence type="ECO:0000256" key="6">
    <source>
        <dbReference type="ARBA" id="ARBA00022741"/>
    </source>
</evidence>
<evidence type="ECO:0000256" key="7">
    <source>
        <dbReference type="ARBA" id="ARBA00022777"/>
    </source>
</evidence>
<keyword evidence="5" id="KW-0808">Transferase</keyword>
<evidence type="ECO:0000256" key="13">
    <source>
        <dbReference type="ARBA" id="ARBA00051245"/>
    </source>
</evidence>
<evidence type="ECO:0000259" key="14">
    <source>
        <dbReference type="Pfam" id="PF13614"/>
    </source>
</evidence>
<dbReference type="PANTHER" id="PTHR32309:SF13">
    <property type="entry name" value="FERRIC ENTEROBACTIN TRANSPORT PROTEIN FEPE"/>
    <property type="match status" value="1"/>
</dbReference>
<evidence type="ECO:0000256" key="4">
    <source>
        <dbReference type="ARBA" id="ARBA00019200"/>
    </source>
</evidence>
<keyword evidence="8" id="KW-0067">ATP-binding</keyword>
<protein>
    <recommendedName>
        <fullName evidence="4">Tyrosine-protein kinase CpsD</fullName>
        <ecNumber evidence="3">2.7.10.2</ecNumber>
    </recommendedName>
</protein>
<evidence type="ECO:0000256" key="1">
    <source>
        <dbReference type="ARBA" id="ARBA00005132"/>
    </source>
</evidence>
<name>A0ABY4P872_9LACO</name>
<keyword evidence="6" id="KW-0547">Nucleotide-binding</keyword>
<dbReference type="GO" id="GO:0016301">
    <property type="term" value="F:kinase activity"/>
    <property type="evidence" value="ECO:0007669"/>
    <property type="project" value="UniProtKB-KW"/>
</dbReference>
<dbReference type="InterPro" id="IPR025669">
    <property type="entry name" value="AAA_dom"/>
</dbReference>
<dbReference type="NCBIfam" id="TIGR01007">
    <property type="entry name" value="eps_fam"/>
    <property type="match status" value="1"/>
</dbReference>
<sequence>MTLFRRKSQDLNQIGLTSFFQPNSTSTEQYLTLRTNLQFAFDDAQESHTLVVTSPNSNEGKSTVAVNLALVCAQAGQRVLLVDGDIRRPTVWQTFKLANRQGLSNALAENDGVQAYIQKLQIPNLDVLTSGTQIASVSELLNSKRLANLIAQVKAQYELIIFDMPPINTVTDAAVVSAQTDGAILVARSHVTLKNELLKAKEALELAHAKILGVVYNDINQTDRDDDYYYGNNE</sequence>
<gene>
    <name evidence="15" type="ORF">MOO45_05835</name>
</gene>
<accession>A0ABY4P872</accession>
<comment type="pathway">
    <text evidence="1">Capsule biogenesis; capsule polysaccharide biosynthesis.</text>
</comment>
<evidence type="ECO:0000256" key="9">
    <source>
        <dbReference type="ARBA" id="ARBA00022903"/>
    </source>
</evidence>
<dbReference type="Proteomes" id="UP000831495">
    <property type="component" value="Chromosome"/>
</dbReference>
<dbReference type="Pfam" id="PF13614">
    <property type="entry name" value="AAA_31"/>
    <property type="match status" value="1"/>
</dbReference>
<evidence type="ECO:0000313" key="15">
    <source>
        <dbReference type="EMBL" id="UQS81721.1"/>
    </source>
</evidence>
<organism evidence="15 16">
    <name type="scientific">Bombilactobacillus folatiphilus</name>
    <dbReference type="NCBI Taxonomy" id="2923362"/>
    <lineage>
        <taxon>Bacteria</taxon>
        <taxon>Bacillati</taxon>
        <taxon>Bacillota</taxon>
        <taxon>Bacilli</taxon>
        <taxon>Lactobacillales</taxon>
        <taxon>Lactobacillaceae</taxon>
        <taxon>Bombilactobacillus</taxon>
    </lineage>
</organism>
<comment type="catalytic activity">
    <reaction evidence="13">
        <text>L-tyrosyl-[protein] + ATP = O-phospho-L-tyrosyl-[protein] + ADP + H(+)</text>
        <dbReference type="Rhea" id="RHEA:10596"/>
        <dbReference type="Rhea" id="RHEA-COMP:10136"/>
        <dbReference type="Rhea" id="RHEA-COMP:20101"/>
        <dbReference type="ChEBI" id="CHEBI:15378"/>
        <dbReference type="ChEBI" id="CHEBI:30616"/>
        <dbReference type="ChEBI" id="CHEBI:46858"/>
        <dbReference type="ChEBI" id="CHEBI:61978"/>
        <dbReference type="ChEBI" id="CHEBI:456216"/>
        <dbReference type="EC" id="2.7.10.2"/>
    </reaction>
</comment>
<evidence type="ECO:0000256" key="3">
    <source>
        <dbReference type="ARBA" id="ARBA00011903"/>
    </source>
</evidence>
<dbReference type="EMBL" id="CP093366">
    <property type="protein sequence ID" value="UQS81721.1"/>
    <property type="molecule type" value="Genomic_DNA"/>
</dbReference>
<comment type="similarity">
    <text evidence="2">Belongs to the CpsD/CapB family.</text>
</comment>
<keyword evidence="7 15" id="KW-0418">Kinase</keyword>
<proteinExistence type="inferred from homology"/>
<keyword evidence="9" id="KW-0972">Capsule biogenesis/degradation</keyword>
<dbReference type="RefSeq" id="WP_249513989.1">
    <property type="nucleotide sequence ID" value="NZ_CP093366.1"/>
</dbReference>
<dbReference type="PANTHER" id="PTHR32309">
    <property type="entry name" value="TYROSINE-PROTEIN KINASE"/>
    <property type="match status" value="1"/>
</dbReference>
<evidence type="ECO:0000256" key="11">
    <source>
        <dbReference type="ARBA" id="ARBA00023169"/>
    </source>
</evidence>
<dbReference type="SUPFAM" id="SSF52540">
    <property type="entry name" value="P-loop containing nucleoside triphosphate hydrolases"/>
    <property type="match status" value="1"/>
</dbReference>
<keyword evidence="11" id="KW-0270">Exopolysaccharide synthesis</keyword>
<dbReference type="EC" id="2.7.10.2" evidence="3"/>
<evidence type="ECO:0000256" key="10">
    <source>
        <dbReference type="ARBA" id="ARBA00023137"/>
    </source>
</evidence>
<evidence type="ECO:0000313" key="16">
    <source>
        <dbReference type="Proteomes" id="UP000831495"/>
    </source>
</evidence>
<reference evidence="15" key="1">
    <citation type="journal article" date="2022" name="Int. J. Syst. Evol. Microbiol.">
        <title>Apilactobacillus apisilvae sp. nov., Nicolia spurrieriana gen. nov. sp. nov., Bombilactobacillus folatiphilus sp. nov. and Bombilactobacillus thymidiniphilus sp. nov., four new lactic acid bacterial isolates from stingless bees Tetragonula carbonaria and Austroplebeia australis.</title>
        <authorList>
            <person name="Oliphant S.A."/>
            <person name="Watson-Haigh N.S."/>
            <person name="Sumby K.M."/>
            <person name="Gardner J."/>
            <person name="Groom S."/>
            <person name="Jiranek V."/>
        </authorList>
    </citation>
    <scope>NUCLEOTIDE SEQUENCE</scope>
    <source>
        <strain evidence="15">SG4_D2</strain>
    </source>
</reference>
<dbReference type="InterPro" id="IPR005702">
    <property type="entry name" value="Wzc-like_C"/>
</dbReference>
<dbReference type="InterPro" id="IPR027417">
    <property type="entry name" value="P-loop_NTPase"/>
</dbReference>
<evidence type="ECO:0000256" key="5">
    <source>
        <dbReference type="ARBA" id="ARBA00022679"/>
    </source>
</evidence>
<evidence type="ECO:0000256" key="8">
    <source>
        <dbReference type="ARBA" id="ARBA00022840"/>
    </source>
</evidence>
<feature type="domain" description="AAA" evidence="14">
    <location>
        <begin position="60"/>
        <end position="179"/>
    </location>
</feature>
<evidence type="ECO:0000256" key="12">
    <source>
        <dbReference type="ARBA" id="ARBA00024964"/>
    </source>
</evidence>
<keyword evidence="10" id="KW-0829">Tyrosine-protein kinase</keyword>
<evidence type="ECO:0000256" key="2">
    <source>
        <dbReference type="ARBA" id="ARBA00007316"/>
    </source>
</evidence>
<keyword evidence="16" id="KW-1185">Reference proteome</keyword>
<dbReference type="CDD" id="cd05387">
    <property type="entry name" value="BY-kinase"/>
    <property type="match status" value="1"/>
</dbReference>
<dbReference type="InterPro" id="IPR050445">
    <property type="entry name" value="Bact_polysacc_biosynth/exp"/>
</dbReference>